<feature type="region of interest" description="Disordered" evidence="1">
    <location>
        <begin position="181"/>
        <end position="212"/>
    </location>
</feature>
<evidence type="ECO:0000313" key="3">
    <source>
        <dbReference type="Proteomes" id="UP000054466"/>
    </source>
</evidence>
<name>A0A0D2A5F7_9EURO</name>
<dbReference type="AlphaFoldDB" id="A0A0D2A5F7"/>
<evidence type="ECO:0000256" key="1">
    <source>
        <dbReference type="SAM" id="MobiDB-lite"/>
    </source>
</evidence>
<dbReference type="Proteomes" id="UP000054466">
    <property type="component" value="Unassembled WGS sequence"/>
</dbReference>
<dbReference type="RefSeq" id="XP_016255792.1">
    <property type="nucleotide sequence ID" value="XM_016388864.1"/>
</dbReference>
<accession>A0A0D2A5F7</accession>
<dbReference type="HOGENOM" id="CLU_485737_0_0_1"/>
<gene>
    <name evidence="2" type="ORF">PV07_02266</name>
</gene>
<protein>
    <submittedName>
        <fullName evidence="2">Uncharacterized protein</fullName>
    </submittedName>
</protein>
<dbReference type="GeneID" id="27341460"/>
<reference evidence="2 3" key="1">
    <citation type="submission" date="2015-01" db="EMBL/GenBank/DDBJ databases">
        <title>The Genome Sequence of Cladophialophora immunda CBS83496.</title>
        <authorList>
            <consortium name="The Broad Institute Genomics Platform"/>
            <person name="Cuomo C."/>
            <person name="de Hoog S."/>
            <person name="Gorbushina A."/>
            <person name="Stielow B."/>
            <person name="Teixiera M."/>
            <person name="Abouelleil A."/>
            <person name="Chapman S.B."/>
            <person name="Priest M."/>
            <person name="Young S.K."/>
            <person name="Wortman J."/>
            <person name="Nusbaum C."/>
            <person name="Birren B."/>
        </authorList>
    </citation>
    <scope>NUCLEOTIDE SEQUENCE [LARGE SCALE GENOMIC DNA]</scope>
    <source>
        <strain evidence="2 3">CBS 83496</strain>
    </source>
</reference>
<proteinExistence type="predicted"/>
<organism evidence="2 3">
    <name type="scientific">Cladophialophora immunda</name>
    <dbReference type="NCBI Taxonomy" id="569365"/>
    <lineage>
        <taxon>Eukaryota</taxon>
        <taxon>Fungi</taxon>
        <taxon>Dikarya</taxon>
        <taxon>Ascomycota</taxon>
        <taxon>Pezizomycotina</taxon>
        <taxon>Eurotiomycetes</taxon>
        <taxon>Chaetothyriomycetidae</taxon>
        <taxon>Chaetothyriales</taxon>
        <taxon>Herpotrichiellaceae</taxon>
        <taxon>Cladophialophora</taxon>
    </lineage>
</organism>
<dbReference type="EMBL" id="KN847040">
    <property type="protein sequence ID" value="KIW35576.1"/>
    <property type="molecule type" value="Genomic_DNA"/>
</dbReference>
<dbReference type="STRING" id="569365.A0A0D2A5F7"/>
<sequence length="501" mass="55417">MPGLEIGGPPKVVYSKPRLQHALDVYQSAWERSTPTTNKARHLRQDYQFRRVHSTSNFTQAISWYDDDSSDEYRPTAAKRRRLLIRKIPKAKRTKHDIKPESSVTSPPVHDIPSLVTFYLKSDAGRALLCDLAKDSTGYEASLCAGGGTRGDVLNDGVGHRSSCGRQNHTLSAKTFLRKQDEESEKIGGGTNRSGLKRNRESLIRGGGPMAHKDEVYSAKPSDRPCESGQEVVVESVECTPEQTSEDALDIALAGLIHDHSAPTSPAQPTPIQVIRAAAVEIQQARNVLAGVSREHPIILDSPQSSPKLVPANVHVPVTIRTPWAHPINFKFLETSDKPCHFCEDFRYGIYGYGIISVKVFQSPGQCELQEMGNGHRSSGKEATPSDELYCMYVSQLVDIGYPKGPALKRGTYYACSLCTHPAFWRCCADKSVDKYLRKLDDVKGKGRGCGLVLCDSCAVQVERDKGILKQTTVQERNGYDCRRADMEFLFAGSLLHKAWA</sequence>
<keyword evidence="3" id="KW-1185">Reference proteome</keyword>
<dbReference type="OrthoDB" id="5303703at2759"/>
<dbReference type="VEuPathDB" id="FungiDB:PV07_02266"/>
<evidence type="ECO:0000313" key="2">
    <source>
        <dbReference type="EMBL" id="KIW35576.1"/>
    </source>
</evidence>